<reference evidence="4 5" key="1">
    <citation type="journal article" date="2019" name="Anaerobe">
        <title>Detection of Robinsoniella peoriensis in multiple bone samples of a trauma patient.</title>
        <authorList>
            <person name="Schrottner P."/>
            <person name="Hartwich K."/>
            <person name="Bunk B."/>
            <person name="Schober I."/>
            <person name="Helbig S."/>
            <person name="Rudolph W.W."/>
            <person name="Gunzer F."/>
        </authorList>
    </citation>
    <scope>NUCLEOTIDE SEQUENCE [LARGE SCALE GENOMIC DNA]</scope>
    <source>
        <strain evidence="4 5">DSM 106044</strain>
    </source>
</reference>
<sequence length="197" mass="22590">MAKGLTLTKEQLLQRQNEIASIALSFFNKKGFQKTSMREIAEAAAMGKSSLYDFFTAKDEIVVFIVEEKMKNLLQDTRNIITLNLSPTSCLKKLMEMNLTYTKENSGLLLWVKSEERFLAAAYQKRLKKLHYDYQDMFQSVIERGISVGFFRNTDSSLATRLLINSMLSIVYTTRSSNSPEDMLNMTLDIFLHGIII</sequence>
<dbReference type="PROSITE" id="PS50977">
    <property type="entry name" value="HTH_TETR_2"/>
    <property type="match status" value="1"/>
</dbReference>
<comment type="caution">
    <text evidence="4">The sequence shown here is derived from an EMBL/GenBank/DDBJ whole genome shotgun (WGS) entry which is preliminary data.</text>
</comment>
<dbReference type="GO" id="GO:0003677">
    <property type="term" value="F:DNA binding"/>
    <property type="evidence" value="ECO:0007669"/>
    <property type="project" value="UniProtKB-UniRule"/>
</dbReference>
<dbReference type="PANTHER" id="PTHR43479">
    <property type="entry name" value="ACREF/ENVCD OPERON REPRESSOR-RELATED"/>
    <property type="match status" value="1"/>
</dbReference>
<dbReference type="InterPro" id="IPR009057">
    <property type="entry name" value="Homeodomain-like_sf"/>
</dbReference>
<dbReference type="Proteomes" id="UP000306509">
    <property type="component" value="Unassembled WGS sequence"/>
</dbReference>
<dbReference type="Gene3D" id="1.10.10.60">
    <property type="entry name" value="Homeodomain-like"/>
    <property type="match status" value="1"/>
</dbReference>
<dbReference type="InterPro" id="IPR041490">
    <property type="entry name" value="KstR2_TetR_C"/>
</dbReference>
<name>A0A4U8Q514_9FIRM</name>
<dbReference type="SUPFAM" id="SSF48498">
    <property type="entry name" value="Tetracyclin repressor-like, C-terminal domain"/>
    <property type="match status" value="1"/>
</dbReference>
<dbReference type="SUPFAM" id="SSF46689">
    <property type="entry name" value="Homeodomain-like"/>
    <property type="match status" value="1"/>
</dbReference>
<evidence type="ECO:0000313" key="5">
    <source>
        <dbReference type="Proteomes" id="UP000306509"/>
    </source>
</evidence>
<keyword evidence="5" id="KW-1185">Reference proteome</keyword>
<dbReference type="Pfam" id="PF00440">
    <property type="entry name" value="TetR_N"/>
    <property type="match status" value="1"/>
</dbReference>
<dbReference type="InterPro" id="IPR001647">
    <property type="entry name" value="HTH_TetR"/>
</dbReference>
<evidence type="ECO:0000256" key="1">
    <source>
        <dbReference type="ARBA" id="ARBA00023125"/>
    </source>
</evidence>
<dbReference type="AlphaFoldDB" id="A0A4U8Q514"/>
<accession>A0A4U8Q514</accession>
<dbReference type="EMBL" id="QGQD01000065">
    <property type="protein sequence ID" value="TLC99816.1"/>
    <property type="molecule type" value="Genomic_DNA"/>
</dbReference>
<gene>
    <name evidence="4" type="primary">kstR2_3</name>
    <name evidence="4" type="ORF">DSM106044_03342</name>
</gene>
<dbReference type="PRINTS" id="PR00455">
    <property type="entry name" value="HTHTETR"/>
</dbReference>
<keyword evidence="1 2" id="KW-0238">DNA-binding</keyword>
<feature type="DNA-binding region" description="H-T-H motif" evidence="2">
    <location>
        <begin position="36"/>
        <end position="55"/>
    </location>
</feature>
<evidence type="ECO:0000256" key="2">
    <source>
        <dbReference type="PROSITE-ProRule" id="PRU00335"/>
    </source>
</evidence>
<dbReference type="RefSeq" id="WP_138003057.1">
    <property type="nucleotide sequence ID" value="NZ_QGQD01000065.1"/>
</dbReference>
<evidence type="ECO:0000259" key="3">
    <source>
        <dbReference type="PROSITE" id="PS50977"/>
    </source>
</evidence>
<dbReference type="STRING" id="180332.GCA_000797495_02807"/>
<protein>
    <submittedName>
        <fullName evidence="4">HTH-type transcriptional repressor KstR2</fullName>
    </submittedName>
</protein>
<proteinExistence type="predicted"/>
<dbReference type="InterPro" id="IPR036271">
    <property type="entry name" value="Tet_transcr_reg_TetR-rel_C_sf"/>
</dbReference>
<dbReference type="InterPro" id="IPR050624">
    <property type="entry name" value="HTH-type_Tx_Regulator"/>
</dbReference>
<organism evidence="4 5">
    <name type="scientific">Robinsoniella peoriensis</name>
    <dbReference type="NCBI Taxonomy" id="180332"/>
    <lineage>
        <taxon>Bacteria</taxon>
        <taxon>Bacillati</taxon>
        <taxon>Bacillota</taxon>
        <taxon>Clostridia</taxon>
        <taxon>Lachnospirales</taxon>
        <taxon>Lachnospiraceae</taxon>
        <taxon>Robinsoniella</taxon>
    </lineage>
</organism>
<dbReference type="PANTHER" id="PTHR43479:SF11">
    <property type="entry name" value="ACREF_ENVCD OPERON REPRESSOR-RELATED"/>
    <property type="match status" value="1"/>
</dbReference>
<dbReference type="Gene3D" id="1.10.357.10">
    <property type="entry name" value="Tetracycline Repressor, domain 2"/>
    <property type="match status" value="1"/>
</dbReference>
<feature type="domain" description="HTH tetR-type" evidence="3">
    <location>
        <begin position="13"/>
        <end position="73"/>
    </location>
</feature>
<evidence type="ECO:0000313" key="4">
    <source>
        <dbReference type="EMBL" id="TLC99816.1"/>
    </source>
</evidence>
<dbReference type="Pfam" id="PF17932">
    <property type="entry name" value="TetR_C_24"/>
    <property type="match status" value="1"/>
</dbReference>